<name>A0A0A9DXQ7_ARUDO</name>
<accession>A0A0A9DXQ7</accession>
<proteinExistence type="predicted"/>
<dbReference type="EMBL" id="GBRH01205334">
    <property type="protein sequence ID" value="JAD92561.1"/>
    <property type="molecule type" value="Transcribed_RNA"/>
</dbReference>
<organism evidence="1">
    <name type="scientific">Arundo donax</name>
    <name type="common">Giant reed</name>
    <name type="synonym">Donax arundinaceus</name>
    <dbReference type="NCBI Taxonomy" id="35708"/>
    <lineage>
        <taxon>Eukaryota</taxon>
        <taxon>Viridiplantae</taxon>
        <taxon>Streptophyta</taxon>
        <taxon>Embryophyta</taxon>
        <taxon>Tracheophyta</taxon>
        <taxon>Spermatophyta</taxon>
        <taxon>Magnoliopsida</taxon>
        <taxon>Liliopsida</taxon>
        <taxon>Poales</taxon>
        <taxon>Poaceae</taxon>
        <taxon>PACMAD clade</taxon>
        <taxon>Arundinoideae</taxon>
        <taxon>Arundineae</taxon>
        <taxon>Arundo</taxon>
    </lineage>
</organism>
<reference evidence="1" key="1">
    <citation type="submission" date="2014-09" db="EMBL/GenBank/DDBJ databases">
        <authorList>
            <person name="Magalhaes I.L.F."/>
            <person name="Oliveira U."/>
            <person name="Santos F.R."/>
            <person name="Vidigal T.H.D.A."/>
            <person name="Brescovit A.D."/>
            <person name="Santos A.J."/>
        </authorList>
    </citation>
    <scope>NUCLEOTIDE SEQUENCE</scope>
    <source>
        <tissue evidence="1">Shoot tissue taken approximately 20 cm above the soil surface</tissue>
    </source>
</reference>
<dbReference type="AlphaFoldDB" id="A0A0A9DXQ7"/>
<protein>
    <submittedName>
        <fullName evidence="1">Uncharacterized protein</fullName>
    </submittedName>
</protein>
<sequence length="17" mass="1790">MASSTRAGRREVTLLAA</sequence>
<reference evidence="1" key="2">
    <citation type="journal article" date="2015" name="Data Brief">
        <title>Shoot transcriptome of the giant reed, Arundo donax.</title>
        <authorList>
            <person name="Barrero R.A."/>
            <person name="Guerrero F.D."/>
            <person name="Moolhuijzen P."/>
            <person name="Goolsby J.A."/>
            <person name="Tidwell J."/>
            <person name="Bellgard S.E."/>
            <person name="Bellgard M.I."/>
        </authorList>
    </citation>
    <scope>NUCLEOTIDE SEQUENCE</scope>
    <source>
        <tissue evidence="1">Shoot tissue taken approximately 20 cm above the soil surface</tissue>
    </source>
</reference>
<evidence type="ECO:0000313" key="1">
    <source>
        <dbReference type="EMBL" id="JAD92561.1"/>
    </source>
</evidence>